<organism evidence="2 3">
    <name type="scientific">Litoribrevibacter albus</name>
    <dbReference type="NCBI Taxonomy" id="1473156"/>
    <lineage>
        <taxon>Bacteria</taxon>
        <taxon>Pseudomonadati</taxon>
        <taxon>Pseudomonadota</taxon>
        <taxon>Gammaproteobacteria</taxon>
        <taxon>Oceanospirillales</taxon>
        <taxon>Oceanospirillaceae</taxon>
        <taxon>Litoribrevibacter</taxon>
    </lineage>
</organism>
<dbReference type="Proteomes" id="UP001161389">
    <property type="component" value="Unassembled WGS sequence"/>
</dbReference>
<keyword evidence="1" id="KW-0812">Transmembrane</keyword>
<keyword evidence="1" id="KW-0472">Membrane</keyword>
<feature type="transmembrane region" description="Helical" evidence="1">
    <location>
        <begin position="185"/>
        <end position="207"/>
    </location>
</feature>
<keyword evidence="1" id="KW-1133">Transmembrane helix</keyword>
<accession>A0AA37S868</accession>
<protein>
    <recommendedName>
        <fullName evidence="4">Metal-dependent hydrolase</fullName>
    </recommendedName>
</protein>
<dbReference type="InterPro" id="IPR016516">
    <property type="entry name" value="UCP07580"/>
</dbReference>
<dbReference type="PANTHER" id="PTHR39456:SF1">
    <property type="entry name" value="METAL-DEPENDENT HYDROLASE"/>
    <property type="match status" value="1"/>
</dbReference>
<sequence length="290" mass="33461">MNSLVTPIQRNLKFKLPIKAVADWNKAGRHVTQFLNSMSIFFPEGERFFIQSVRNYRHEITDPDLQKAVKAFIGQEAMHGREHDEYNQALIEAGFPVDKLEAYVTKLLNFIQNTTPQSFQLGVTIGLEHLTAIFADTLLKHPEFLDGAEPHFAALWQWHALEETEHKAVAFDVFKEVMGKSPKAYALRTTTLIAATGIFFGLLYPYYFQMLKEKGDHTNLAGLWKSIRYQWLMPGMIRKTVPAWLDYFKPGFHPWDHDNREFLDLIPELESRVAEFSLRNSSQPETVTVS</sequence>
<dbReference type="PANTHER" id="PTHR39456">
    <property type="entry name" value="METAL-DEPENDENT HYDROLASE"/>
    <property type="match status" value="1"/>
</dbReference>
<comment type="caution">
    <text evidence="2">The sequence shown here is derived from an EMBL/GenBank/DDBJ whole genome shotgun (WGS) entry which is preliminary data.</text>
</comment>
<gene>
    <name evidence="2" type="ORF">GCM10007876_09340</name>
</gene>
<reference evidence="2" key="2">
    <citation type="submission" date="2023-01" db="EMBL/GenBank/DDBJ databases">
        <title>Draft genome sequence of Litoribrevibacter albus strain NBRC 110071.</title>
        <authorList>
            <person name="Sun Q."/>
            <person name="Mori K."/>
        </authorList>
    </citation>
    <scope>NUCLEOTIDE SEQUENCE</scope>
    <source>
        <strain evidence="2">NBRC 110071</strain>
    </source>
</reference>
<dbReference type="EMBL" id="BSNM01000003">
    <property type="protein sequence ID" value="GLQ30456.1"/>
    <property type="molecule type" value="Genomic_DNA"/>
</dbReference>
<keyword evidence="3" id="KW-1185">Reference proteome</keyword>
<evidence type="ECO:0000313" key="2">
    <source>
        <dbReference type="EMBL" id="GLQ30456.1"/>
    </source>
</evidence>
<dbReference type="PIRSF" id="PIRSF007580">
    <property type="entry name" value="UCP07580"/>
    <property type="match status" value="1"/>
</dbReference>
<evidence type="ECO:0000256" key="1">
    <source>
        <dbReference type="SAM" id="Phobius"/>
    </source>
</evidence>
<proteinExistence type="predicted"/>
<evidence type="ECO:0008006" key="4">
    <source>
        <dbReference type="Google" id="ProtNLM"/>
    </source>
</evidence>
<dbReference type="Pfam" id="PF10118">
    <property type="entry name" value="Metal_hydrol"/>
    <property type="match status" value="1"/>
</dbReference>
<dbReference type="RefSeq" id="WP_284379338.1">
    <property type="nucleotide sequence ID" value="NZ_BSNM01000003.1"/>
</dbReference>
<dbReference type="AlphaFoldDB" id="A0AA37S868"/>
<reference evidence="2" key="1">
    <citation type="journal article" date="2014" name="Int. J. Syst. Evol. Microbiol.">
        <title>Complete genome sequence of Corynebacterium casei LMG S-19264T (=DSM 44701T), isolated from a smear-ripened cheese.</title>
        <authorList>
            <consortium name="US DOE Joint Genome Institute (JGI-PGF)"/>
            <person name="Walter F."/>
            <person name="Albersmeier A."/>
            <person name="Kalinowski J."/>
            <person name="Ruckert C."/>
        </authorList>
    </citation>
    <scope>NUCLEOTIDE SEQUENCE</scope>
    <source>
        <strain evidence="2">NBRC 110071</strain>
    </source>
</reference>
<name>A0AA37S868_9GAMM</name>
<evidence type="ECO:0000313" key="3">
    <source>
        <dbReference type="Proteomes" id="UP001161389"/>
    </source>
</evidence>